<name>A0A0R2RHT5_9BACT</name>
<evidence type="ECO:0000313" key="4">
    <source>
        <dbReference type="EMBL" id="KRO62117.1"/>
    </source>
</evidence>
<organism evidence="4 5">
    <name type="scientific">Verrucomicrobia subdivision 6 bacterium BACL9 MAG-120507-bin52</name>
    <dbReference type="NCBI Taxonomy" id="1655590"/>
    <lineage>
        <taxon>Bacteria</taxon>
        <taxon>Pseudomonadati</taxon>
        <taxon>Verrucomicrobiota</taxon>
        <taxon>Verrucomicrobiia</taxon>
        <taxon>Verrucomicrobiales</taxon>
        <taxon>Verrucomicrobia subdivision 6</taxon>
    </lineage>
</organism>
<dbReference type="PANTHER" id="PTHR37423">
    <property type="entry name" value="SOLUBLE LYTIC MUREIN TRANSGLYCOSYLASE-RELATED"/>
    <property type="match status" value="1"/>
</dbReference>
<dbReference type="AlphaFoldDB" id="A0A0R2RHT5"/>
<evidence type="ECO:0000256" key="2">
    <source>
        <dbReference type="SAM" id="Phobius"/>
    </source>
</evidence>
<dbReference type="Pfam" id="PF01464">
    <property type="entry name" value="SLT"/>
    <property type="match status" value="1"/>
</dbReference>
<proteinExistence type="inferred from homology"/>
<keyword evidence="2" id="KW-1133">Transmembrane helix</keyword>
<sequence length="229" mass="26092">MVQWQVLTAFPFLSNPILLPLMLVARPRILAALLLIFTPLLLIALSWMGDLHRSQEVEPLIVEAANRHNLPISLLRAVVWRESNFEPRAVGTSGERGLMQVTSGAAQDWAEATRLRSFRNTDLFDPQTNLAAGSWYLSRAMKRWSQADRPEVFALAEYNAGITHARRWSRDNPTLNSEDFIRAIDFPTTKAYIRAILKRADLYASGQKPSPLESVKRNLVSQKERWLKK</sequence>
<evidence type="ECO:0000313" key="5">
    <source>
        <dbReference type="Proteomes" id="UP000051269"/>
    </source>
</evidence>
<dbReference type="Proteomes" id="UP000051269">
    <property type="component" value="Unassembled WGS sequence"/>
</dbReference>
<feature type="domain" description="Transglycosylase SLT" evidence="3">
    <location>
        <begin position="60"/>
        <end position="179"/>
    </location>
</feature>
<keyword evidence="2" id="KW-0472">Membrane</keyword>
<protein>
    <recommendedName>
        <fullName evidence="3">Transglycosylase SLT domain-containing protein</fullName>
    </recommendedName>
</protein>
<feature type="transmembrane region" description="Helical" evidence="2">
    <location>
        <begin position="6"/>
        <end position="24"/>
    </location>
</feature>
<evidence type="ECO:0000256" key="1">
    <source>
        <dbReference type="ARBA" id="ARBA00007734"/>
    </source>
</evidence>
<dbReference type="InterPro" id="IPR008258">
    <property type="entry name" value="Transglycosylase_SLT_dom_1"/>
</dbReference>
<keyword evidence="2" id="KW-0812">Transmembrane</keyword>
<gene>
    <name evidence="4" type="ORF">ABR82_04160</name>
</gene>
<dbReference type="PANTHER" id="PTHR37423:SF2">
    <property type="entry name" value="MEMBRANE-BOUND LYTIC MUREIN TRANSGLYCOSYLASE C"/>
    <property type="match status" value="1"/>
</dbReference>
<dbReference type="SUPFAM" id="SSF53955">
    <property type="entry name" value="Lysozyme-like"/>
    <property type="match status" value="1"/>
</dbReference>
<comment type="similarity">
    <text evidence="1">Belongs to the transglycosylase Slt family.</text>
</comment>
<dbReference type="InterPro" id="IPR023346">
    <property type="entry name" value="Lysozyme-like_dom_sf"/>
</dbReference>
<evidence type="ECO:0000259" key="3">
    <source>
        <dbReference type="Pfam" id="PF01464"/>
    </source>
</evidence>
<dbReference type="EMBL" id="LIBO01000131">
    <property type="protein sequence ID" value="KRO62117.1"/>
    <property type="molecule type" value="Genomic_DNA"/>
</dbReference>
<comment type="caution">
    <text evidence="4">The sequence shown here is derived from an EMBL/GenBank/DDBJ whole genome shotgun (WGS) entry which is preliminary data.</text>
</comment>
<dbReference type="Gene3D" id="1.10.530.10">
    <property type="match status" value="1"/>
</dbReference>
<dbReference type="CDD" id="cd16896">
    <property type="entry name" value="LT_Slt70-like"/>
    <property type="match status" value="1"/>
</dbReference>
<accession>A0A0R2RHT5</accession>
<reference evidence="4 5" key="1">
    <citation type="submission" date="2015-10" db="EMBL/GenBank/DDBJ databases">
        <title>Metagenome-Assembled Genomes uncover a global brackish microbiome.</title>
        <authorList>
            <person name="Hugerth L.W."/>
            <person name="Larsson J."/>
            <person name="Alneberg J."/>
            <person name="Lindh M.V."/>
            <person name="Legrand C."/>
            <person name="Pinhassi J."/>
            <person name="Andersson A.F."/>
        </authorList>
    </citation>
    <scope>NUCLEOTIDE SEQUENCE [LARGE SCALE GENOMIC DNA]</scope>
    <source>
        <strain evidence="4">BACL18 MAG-120507-bin52</strain>
    </source>
</reference>
<feature type="transmembrane region" description="Helical" evidence="2">
    <location>
        <begin position="29"/>
        <end position="49"/>
    </location>
</feature>